<keyword evidence="9" id="KW-1133">Transmembrane helix</keyword>
<evidence type="ECO:0000256" key="1">
    <source>
        <dbReference type="ARBA" id="ARBA00000085"/>
    </source>
</evidence>
<dbReference type="Gene3D" id="3.30.565.10">
    <property type="entry name" value="Histidine kinase-like ATPase, C-terminal domain"/>
    <property type="match status" value="1"/>
</dbReference>
<proteinExistence type="predicted"/>
<evidence type="ECO:0000259" key="12">
    <source>
        <dbReference type="Pfam" id="PF07730"/>
    </source>
</evidence>
<dbReference type="InterPro" id="IPR011110">
    <property type="entry name" value="Reg_prop"/>
</dbReference>
<feature type="domain" description="Histidine kinase/HSP90-like ATPase" evidence="10">
    <location>
        <begin position="895"/>
        <end position="982"/>
    </location>
</feature>
<dbReference type="Pfam" id="PF07730">
    <property type="entry name" value="HisKA_3"/>
    <property type="match status" value="1"/>
</dbReference>
<dbReference type="InterPro" id="IPR011712">
    <property type="entry name" value="Sig_transdc_His_kin_sub3_dim/P"/>
</dbReference>
<evidence type="ECO:0000256" key="3">
    <source>
        <dbReference type="ARBA" id="ARBA00022553"/>
    </source>
</evidence>
<evidence type="ECO:0000313" key="14">
    <source>
        <dbReference type="Proteomes" id="UP001324380"/>
    </source>
</evidence>
<evidence type="ECO:0000259" key="11">
    <source>
        <dbReference type="Pfam" id="PF07495"/>
    </source>
</evidence>
<keyword evidence="5" id="KW-0547">Nucleotide-binding</keyword>
<evidence type="ECO:0000256" key="8">
    <source>
        <dbReference type="ARBA" id="ARBA00023012"/>
    </source>
</evidence>
<dbReference type="InterPro" id="IPR013783">
    <property type="entry name" value="Ig-like_fold"/>
</dbReference>
<evidence type="ECO:0000259" key="10">
    <source>
        <dbReference type="Pfam" id="PF02518"/>
    </source>
</evidence>
<keyword evidence="9" id="KW-0472">Membrane</keyword>
<keyword evidence="7" id="KW-0067">ATP-binding</keyword>
<evidence type="ECO:0000256" key="6">
    <source>
        <dbReference type="ARBA" id="ARBA00022777"/>
    </source>
</evidence>
<evidence type="ECO:0000256" key="5">
    <source>
        <dbReference type="ARBA" id="ARBA00022741"/>
    </source>
</evidence>
<dbReference type="EC" id="2.7.13.3" evidence="2"/>
<dbReference type="Pfam" id="PF02518">
    <property type="entry name" value="HATPase_c"/>
    <property type="match status" value="1"/>
</dbReference>
<keyword evidence="8" id="KW-0902">Two-component regulatory system</keyword>
<dbReference type="Gene3D" id="2.130.10.10">
    <property type="entry name" value="YVTN repeat-like/Quinoprotein amine dehydrogenase"/>
    <property type="match status" value="2"/>
</dbReference>
<dbReference type="InterPro" id="IPR036890">
    <property type="entry name" value="HATPase_C_sf"/>
</dbReference>
<evidence type="ECO:0000256" key="9">
    <source>
        <dbReference type="SAM" id="Phobius"/>
    </source>
</evidence>
<dbReference type="InterPro" id="IPR011123">
    <property type="entry name" value="Y_Y_Y"/>
</dbReference>
<reference evidence="13 14" key="1">
    <citation type="submission" date="2023-11" db="EMBL/GenBank/DDBJ databases">
        <title>Analysis of the Genomes of Mucilaginibacter gossypii cycad 4 and M. sabulilitoris SNA2: microbes with the potential for plant growth promotion.</title>
        <authorList>
            <person name="Hirsch A.M."/>
            <person name="Humm E."/>
            <person name="Rubbi M."/>
            <person name="Del Vecchio G."/>
            <person name="Ha S.M."/>
            <person name="Pellegrini M."/>
            <person name="Gunsalus R.P."/>
        </authorList>
    </citation>
    <scope>NUCLEOTIDE SEQUENCE [LARGE SCALE GENOMIC DNA]</scope>
    <source>
        <strain evidence="13 14">SNA2</strain>
    </source>
</reference>
<evidence type="ECO:0000313" key="13">
    <source>
        <dbReference type="EMBL" id="WPU96633.1"/>
    </source>
</evidence>
<dbReference type="SUPFAM" id="SSF63829">
    <property type="entry name" value="Calcium-dependent phosphotriesterase"/>
    <property type="match status" value="2"/>
</dbReference>
<dbReference type="EMBL" id="CP139558">
    <property type="protein sequence ID" value="WPU96633.1"/>
    <property type="molecule type" value="Genomic_DNA"/>
</dbReference>
<dbReference type="InterPro" id="IPR015943">
    <property type="entry name" value="WD40/YVTN_repeat-like_dom_sf"/>
</dbReference>
<dbReference type="InterPro" id="IPR050482">
    <property type="entry name" value="Sensor_HK_TwoCompSys"/>
</dbReference>
<dbReference type="SUPFAM" id="SSF55874">
    <property type="entry name" value="ATPase domain of HSP90 chaperone/DNA topoisomerase II/histidine kinase"/>
    <property type="match status" value="1"/>
</dbReference>
<name>A0ABZ0TX40_9SPHI</name>
<dbReference type="CDD" id="cd16917">
    <property type="entry name" value="HATPase_UhpB-NarQ-NarX-like"/>
    <property type="match status" value="1"/>
</dbReference>
<keyword evidence="6" id="KW-0418">Kinase</keyword>
<gene>
    <name evidence="13" type="ORF">SNE25_14005</name>
</gene>
<dbReference type="Pfam" id="PF07495">
    <property type="entry name" value="Y_Y_Y"/>
    <property type="match status" value="1"/>
</dbReference>
<keyword evidence="14" id="KW-1185">Reference proteome</keyword>
<keyword evidence="9" id="KW-0812">Transmembrane</keyword>
<dbReference type="Gene3D" id="1.20.5.1930">
    <property type="match status" value="1"/>
</dbReference>
<dbReference type="Gene3D" id="2.60.40.10">
    <property type="entry name" value="Immunoglobulins"/>
    <property type="match status" value="1"/>
</dbReference>
<keyword evidence="3" id="KW-0597">Phosphoprotein</keyword>
<sequence length="986" mass="110647">MNRNFLYRMIVLGWMAWLCLMQVHPVFAQKYTFAHYDIEDGLIQSQVNKFGMDKDHRLWIATFGGACRFDGKDFTGYSRQNGLPNNYVSTVFSDKEGRTWFGTINGLGMLYNGKIKNYSSADASKNNVVTNIAQDGAGNIWVVIRFSLFKIVGDKMQPALLDDSVRVTTIAVDNTGKLYAALYKKGIYCLTGNKWSCSTPFNAQYEHIVVKKILFDKFDKHKVYLLAKNGLYYISGNQLMPYAPKQMATVKGQLLCLAQDAYRDLWIGTDNGAYCIDNDDYEIIHYNSSNGLTDNSIADIYNDADNNLWLGSLGNGVYRCEGNKYVTFDGSQGMPDSKIVMGLTKDWNGDILLGADGGGLIRYDGKKLTDIATPVTPKYLKGIQCLYTDKNKTTWIATSMAGLWQYDQKGFRLIKGSEDIGFNGITADSSGVIWLATSAGACYYEKGTLKQLSGISEFASSLVVSGRDSVFIGTQNGIVLSVNKKVVNTFSQNSFKNSAILAMIRYRGLMLIGTDDRGLFVWDMKNGHVKNYTTHDGLKANAIYSLLTDEQGKLWIGTGKGVNRMQFDANNQRFTVIDNTGSKEPIFETNQNAILYKDHQVWVGTTKSVMVYNTRVKMQPSPPPHILIENVKLMPQIGSNTDTNYTYLTNKARLNYNQNHLAISFMGIYLKNPDGVSYRYKLVGLDSSFCAPVKNNIVEYPSLPPGKYTFKVKAISPDGKLSAGTASFSFEIVPPFYKTLTFQISAVLFFVLIGFGLQNVWHHNKIQRQQVIEAMKQEEKIKIRQQTAEDFHDDLGNKLTRISILSEILNAKIDQSKSDQRGLVEQIKQNAAALYNGTKDILWALDPKSDNLYETLMHIKEIGAELFQDMPAEFEFEGIDESLQQIKLPMEYSRNITMIFKESLNNVLKHSEASHVALQWTYSDKNEVSVRLTDDGKGFTCETITKGHGMHNIKARAKRINAELLIVSREGKGTSVELKFRKNAAA</sequence>
<comment type="catalytic activity">
    <reaction evidence="1">
        <text>ATP + protein L-histidine = ADP + protein N-phospho-L-histidine.</text>
        <dbReference type="EC" id="2.7.13.3"/>
    </reaction>
</comment>
<dbReference type="PANTHER" id="PTHR24421">
    <property type="entry name" value="NITRATE/NITRITE SENSOR PROTEIN NARX-RELATED"/>
    <property type="match status" value="1"/>
</dbReference>
<dbReference type="PANTHER" id="PTHR24421:SF10">
    <property type="entry name" value="NITRATE_NITRITE SENSOR PROTEIN NARQ"/>
    <property type="match status" value="1"/>
</dbReference>
<dbReference type="RefSeq" id="WP_321565726.1">
    <property type="nucleotide sequence ID" value="NZ_CP139558.1"/>
</dbReference>
<evidence type="ECO:0000256" key="7">
    <source>
        <dbReference type="ARBA" id="ARBA00022840"/>
    </source>
</evidence>
<dbReference type="Proteomes" id="UP001324380">
    <property type="component" value="Chromosome"/>
</dbReference>
<keyword evidence="4" id="KW-0808">Transferase</keyword>
<dbReference type="InterPro" id="IPR003594">
    <property type="entry name" value="HATPase_dom"/>
</dbReference>
<feature type="domain" description="Two component regulator three Y" evidence="11">
    <location>
        <begin position="672"/>
        <end position="732"/>
    </location>
</feature>
<accession>A0ABZ0TX40</accession>
<organism evidence="13 14">
    <name type="scientific">Mucilaginibacter sabulilitoris</name>
    <dbReference type="NCBI Taxonomy" id="1173583"/>
    <lineage>
        <taxon>Bacteria</taxon>
        <taxon>Pseudomonadati</taxon>
        <taxon>Bacteroidota</taxon>
        <taxon>Sphingobacteriia</taxon>
        <taxon>Sphingobacteriales</taxon>
        <taxon>Sphingobacteriaceae</taxon>
        <taxon>Mucilaginibacter</taxon>
    </lineage>
</organism>
<evidence type="ECO:0000256" key="4">
    <source>
        <dbReference type="ARBA" id="ARBA00022679"/>
    </source>
</evidence>
<feature type="domain" description="Signal transduction histidine kinase subgroup 3 dimerisation and phosphoacceptor" evidence="12">
    <location>
        <begin position="784"/>
        <end position="848"/>
    </location>
</feature>
<feature type="transmembrane region" description="Helical" evidence="9">
    <location>
        <begin position="740"/>
        <end position="761"/>
    </location>
</feature>
<evidence type="ECO:0000256" key="2">
    <source>
        <dbReference type="ARBA" id="ARBA00012438"/>
    </source>
</evidence>
<protein>
    <recommendedName>
        <fullName evidence="2">histidine kinase</fullName>
        <ecNumber evidence="2">2.7.13.3</ecNumber>
    </recommendedName>
</protein>
<dbReference type="Pfam" id="PF07494">
    <property type="entry name" value="Reg_prop"/>
    <property type="match status" value="3"/>
</dbReference>